<dbReference type="GO" id="GO:0005506">
    <property type="term" value="F:iron ion binding"/>
    <property type="evidence" value="ECO:0007669"/>
    <property type="project" value="InterPro"/>
</dbReference>
<evidence type="ECO:0000313" key="11">
    <source>
        <dbReference type="Proteomes" id="UP000787419"/>
    </source>
</evidence>
<evidence type="ECO:0000256" key="2">
    <source>
        <dbReference type="ARBA" id="ARBA00022723"/>
    </source>
</evidence>
<dbReference type="Pfam" id="PF26540">
    <property type="entry name" value="GcpE_C"/>
    <property type="match status" value="1"/>
</dbReference>
<dbReference type="GO" id="GO:0141197">
    <property type="term" value="F:4-hydroxy-3-methylbut-2-enyl-diphosphate synthase activity (flavodoxin)"/>
    <property type="evidence" value="ECO:0007669"/>
    <property type="project" value="UniProtKB-EC"/>
</dbReference>
<dbReference type="InterPro" id="IPR058578">
    <property type="entry name" value="IspG_TIM"/>
</dbReference>
<feature type="binding site" evidence="7">
    <location>
        <position position="586"/>
    </location>
    <ligand>
        <name>[4Fe-4S] cluster</name>
        <dbReference type="ChEBI" id="CHEBI:49883"/>
    </ligand>
</feature>
<feature type="domain" description="IspG C-terminal" evidence="9">
    <location>
        <begin position="541"/>
        <end position="629"/>
    </location>
</feature>
<evidence type="ECO:0000256" key="7">
    <source>
        <dbReference type="HAMAP-Rule" id="MF_00159"/>
    </source>
</evidence>
<dbReference type="InterPro" id="IPR045854">
    <property type="entry name" value="NO2/SO3_Rdtase_4Fe4S_sf"/>
</dbReference>
<comment type="catalytic activity">
    <reaction evidence="7">
        <text>(2E)-4-hydroxy-3-methylbut-2-enyl diphosphate + oxidized [flavodoxin] + H2O + 2 H(+) = 2-C-methyl-D-erythritol 2,4-cyclic diphosphate + reduced [flavodoxin]</text>
        <dbReference type="Rhea" id="RHEA:43604"/>
        <dbReference type="Rhea" id="RHEA-COMP:10622"/>
        <dbReference type="Rhea" id="RHEA-COMP:10623"/>
        <dbReference type="ChEBI" id="CHEBI:15377"/>
        <dbReference type="ChEBI" id="CHEBI:15378"/>
        <dbReference type="ChEBI" id="CHEBI:57618"/>
        <dbReference type="ChEBI" id="CHEBI:58210"/>
        <dbReference type="ChEBI" id="CHEBI:58483"/>
        <dbReference type="ChEBI" id="CHEBI:128753"/>
        <dbReference type="EC" id="1.17.7.3"/>
    </reaction>
</comment>
<dbReference type="HAMAP" id="MF_00159">
    <property type="entry name" value="IspG"/>
    <property type="match status" value="1"/>
</dbReference>
<dbReference type="InterPro" id="IPR058579">
    <property type="entry name" value="IspG_C"/>
</dbReference>
<dbReference type="PANTHER" id="PTHR30454:SF0">
    <property type="entry name" value="4-HYDROXY-3-METHYLBUT-2-EN-1-YL DIPHOSPHATE SYNTHASE (FERREDOXIN), CHLOROPLASTIC"/>
    <property type="match status" value="1"/>
</dbReference>
<dbReference type="InterPro" id="IPR017178">
    <property type="entry name" value="IspG_atypical"/>
</dbReference>
<comment type="cofactor">
    <cofactor evidence="7">
        <name>[4Fe-4S] cluster</name>
        <dbReference type="ChEBI" id="CHEBI:49883"/>
    </cofactor>
    <text evidence="7">Binds 1 [4Fe-4S] cluster.</text>
</comment>
<dbReference type="GO" id="GO:0019288">
    <property type="term" value="P:isopentenyl diphosphate biosynthetic process, methylerythritol 4-phosphate pathway"/>
    <property type="evidence" value="ECO:0007669"/>
    <property type="project" value="UniProtKB-UniRule"/>
</dbReference>
<keyword evidence="3 7" id="KW-0560">Oxidoreductase</keyword>
<dbReference type="GO" id="GO:0046429">
    <property type="term" value="F:4-hydroxy-3-methylbut-2-en-1-yl diphosphate synthase activity (ferredoxin)"/>
    <property type="evidence" value="ECO:0007669"/>
    <property type="project" value="UniProtKB-UniRule"/>
</dbReference>
<feature type="binding site" evidence="7">
    <location>
        <position position="579"/>
    </location>
    <ligand>
        <name>[4Fe-4S] cluster</name>
        <dbReference type="ChEBI" id="CHEBI:49883"/>
    </ligand>
</feature>
<feature type="domain" description="IspG TIM-barrel" evidence="8">
    <location>
        <begin position="15"/>
        <end position="282"/>
    </location>
</feature>
<evidence type="ECO:0000256" key="5">
    <source>
        <dbReference type="ARBA" id="ARBA00023014"/>
    </source>
</evidence>
<dbReference type="InterPro" id="IPR011005">
    <property type="entry name" value="Dihydropteroate_synth-like_sf"/>
</dbReference>
<dbReference type="EC" id="1.17.7.3" evidence="7"/>
<proteinExistence type="inferred from homology"/>
<dbReference type="Proteomes" id="UP000787419">
    <property type="component" value="Unassembled WGS sequence"/>
</dbReference>
<comment type="function">
    <text evidence="7">Converts 2C-methyl-D-erythritol 2,4-cyclodiphosphate (ME-2,4cPP) into 1-hydroxy-2-methyl-2-(E)-butenyl 4-diphosphate.</text>
</comment>
<dbReference type="PANTHER" id="PTHR30454">
    <property type="entry name" value="4-HYDROXY-3-METHYLBUT-2-EN-1-YL DIPHOSPHATE SYNTHASE"/>
    <property type="match status" value="1"/>
</dbReference>
<dbReference type="RefSeq" id="WP_088400973.1">
    <property type="nucleotide sequence ID" value="NZ_CAJZDG010000006.1"/>
</dbReference>
<dbReference type="GO" id="GO:0016114">
    <property type="term" value="P:terpenoid biosynthetic process"/>
    <property type="evidence" value="ECO:0007669"/>
    <property type="project" value="InterPro"/>
</dbReference>
<reference evidence="10" key="1">
    <citation type="submission" date="2020-04" db="EMBL/GenBank/DDBJ databases">
        <title>Deep metagenomics examines the oral microbiome during advanced dental caries in children, revealing novel taxa and co-occurrences with host molecules.</title>
        <authorList>
            <person name="Baker J.L."/>
            <person name="Morton J.T."/>
            <person name="Dinis M."/>
            <person name="Alvarez R."/>
            <person name="Tran N.C."/>
            <person name="Knight R."/>
            <person name="Edlund A."/>
        </authorList>
    </citation>
    <scope>NUCLEOTIDE SEQUENCE</scope>
    <source>
        <strain evidence="10">JCVI_32_bin.50</strain>
    </source>
</reference>
<keyword evidence="4 7" id="KW-0408">Iron</keyword>
<evidence type="ECO:0000256" key="4">
    <source>
        <dbReference type="ARBA" id="ARBA00023004"/>
    </source>
</evidence>
<comment type="similarity">
    <text evidence="7">Belongs to the IspG family.</text>
</comment>
<dbReference type="EMBL" id="JABZTM010000100">
    <property type="protein sequence ID" value="MBF1447422.1"/>
    <property type="molecule type" value="Genomic_DNA"/>
</dbReference>
<sequence>MIDLFNYERRKSSVTHVGALDMGGDNPVRIQSMTTTDTNDTEASVAQAKRIIAAGGELVRLTTQGKREAENLKHINAQLRSEGITTPLCADVHFNANVADVAALYAEKVRINPGNYVDPGRTFKILEYTDEEYAKELKKIEERLTPFINICKENHTAVRIGVNHGSLSDRIMSHYGDTPEGIVESCMEFLRIFKKYDFNDVVISIKASNTVVMVRSVRLLVAEMEKEGMNYPLHLGVTEAGEGEDGRIKSAVGIGALLNDGIGDTIRVSLSEEPECEIPVAKYLARYIRQKKGHIIVPAETFKGFDYLRPERRKTKAVENIGGDNVPIVIATHDAAEHNADIVSKLPAPDYIYTKDTLPAKLKDGQRYIIDYNAYIELAAKGELPTENVFPIFPTPAIPFIGTVKSKIKFLVVKYGTPSEELLACLKYHPEVVIVCVSSHQNKLAEQRALVHQMMIAGVENPVVFAQMYQFSVDKDNNNTNEPTAKEQFQLSAAADMGALMIDGLTDGLWLMNNGNIPQDDVEQTAFGILQAGRLRMVKTEYISCPGCGRTLYDLRTTIARIKEATKGMTGLKIGIMGCIVNGPGEMADADYGYVGAGMKKVSLYRKKVCVERNIPEEDAVEHLLALIENDQRQDNNKES</sequence>
<gene>
    <name evidence="7" type="primary">ispG</name>
    <name evidence="10" type="ORF">HXN55_08590</name>
</gene>
<dbReference type="Gene3D" id="3.20.20.20">
    <property type="entry name" value="Dihydropteroate synthase-like"/>
    <property type="match status" value="1"/>
</dbReference>
<evidence type="ECO:0000259" key="9">
    <source>
        <dbReference type="Pfam" id="PF26540"/>
    </source>
</evidence>
<evidence type="ECO:0000313" key="10">
    <source>
        <dbReference type="EMBL" id="MBF1447422.1"/>
    </source>
</evidence>
<evidence type="ECO:0000256" key="3">
    <source>
        <dbReference type="ARBA" id="ARBA00023002"/>
    </source>
</evidence>
<dbReference type="NCBIfam" id="NF002534">
    <property type="entry name" value="PRK02048.1"/>
    <property type="match status" value="1"/>
</dbReference>
<evidence type="ECO:0000256" key="1">
    <source>
        <dbReference type="ARBA" id="ARBA00022485"/>
    </source>
</evidence>
<evidence type="ECO:0000259" key="8">
    <source>
        <dbReference type="Pfam" id="PF04551"/>
    </source>
</evidence>
<dbReference type="InterPro" id="IPR004588">
    <property type="entry name" value="IspG_bac-typ"/>
</dbReference>
<name>A0A9D6ABI6_9BACT</name>
<dbReference type="PIRSF" id="PIRSF037336">
    <property type="entry name" value="IspG_like"/>
    <property type="match status" value="1"/>
</dbReference>
<dbReference type="FunFam" id="3.20.20.20:FF:000005">
    <property type="entry name" value="4-hydroxy-3-methylbut-2-en-1-yl diphosphate synthase (flavodoxin)"/>
    <property type="match status" value="1"/>
</dbReference>
<feature type="binding site" evidence="7">
    <location>
        <position position="548"/>
    </location>
    <ligand>
        <name>[4Fe-4S] cluster</name>
        <dbReference type="ChEBI" id="CHEBI:49883"/>
    </ligand>
</feature>
<keyword evidence="1 7" id="KW-0004">4Fe-4S</keyword>
<dbReference type="GO" id="GO:0051539">
    <property type="term" value="F:4 iron, 4 sulfur cluster binding"/>
    <property type="evidence" value="ECO:0007669"/>
    <property type="project" value="UniProtKB-UniRule"/>
</dbReference>
<comment type="caution">
    <text evidence="10">The sequence shown here is derived from an EMBL/GenBank/DDBJ whole genome shotgun (WGS) entry which is preliminary data.</text>
</comment>
<keyword evidence="5 7" id="KW-0411">Iron-sulfur</keyword>
<organism evidence="10 11">
    <name type="scientific">Prevotella nigrescens</name>
    <dbReference type="NCBI Taxonomy" id="28133"/>
    <lineage>
        <taxon>Bacteria</taxon>
        <taxon>Pseudomonadati</taxon>
        <taxon>Bacteroidota</taxon>
        <taxon>Bacteroidia</taxon>
        <taxon>Bacteroidales</taxon>
        <taxon>Prevotellaceae</taxon>
        <taxon>Prevotella</taxon>
    </lineage>
</organism>
<dbReference type="Pfam" id="PF04551">
    <property type="entry name" value="GcpE"/>
    <property type="match status" value="1"/>
</dbReference>
<keyword evidence="6 7" id="KW-0414">Isoprene biosynthesis</keyword>
<protein>
    <recommendedName>
        <fullName evidence="7">4-hydroxy-3-methylbut-2-en-1-yl diphosphate synthase (flavodoxin)</fullName>
        <ecNumber evidence="7">1.17.7.3</ecNumber>
    </recommendedName>
    <alternativeName>
        <fullName evidence="7">1-hydroxy-2-methyl-2-(E)-butenyl 4-diphosphate synthase</fullName>
    </alternativeName>
</protein>
<feature type="binding site" evidence="7">
    <location>
        <position position="545"/>
    </location>
    <ligand>
        <name>[4Fe-4S] cluster</name>
        <dbReference type="ChEBI" id="CHEBI:49883"/>
    </ligand>
</feature>
<keyword evidence="2 7" id="KW-0479">Metal-binding</keyword>
<comment type="pathway">
    <text evidence="7">Isoprenoid biosynthesis; isopentenyl diphosphate biosynthesis via DXP pathway; isopentenyl diphosphate from 1-deoxy-D-xylulose 5-phosphate: step 5/6.</text>
</comment>
<dbReference type="SUPFAM" id="SSF56014">
    <property type="entry name" value="Nitrite and sulphite reductase 4Fe-4S domain-like"/>
    <property type="match status" value="1"/>
</dbReference>
<dbReference type="Gene3D" id="3.30.413.10">
    <property type="entry name" value="Sulfite Reductase Hemoprotein, domain 1"/>
    <property type="match status" value="1"/>
</dbReference>
<accession>A0A9D6ABI6</accession>
<evidence type="ECO:0000256" key="6">
    <source>
        <dbReference type="ARBA" id="ARBA00023229"/>
    </source>
</evidence>
<dbReference type="NCBIfam" id="TIGR00612">
    <property type="entry name" value="ispG_gcpE"/>
    <property type="match status" value="1"/>
</dbReference>
<dbReference type="AlphaFoldDB" id="A0A9D6ABI6"/>